<evidence type="ECO:0000256" key="1">
    <source>
        <dbReference type="SAM" id="MobiDB-lite"/>
    </source>
</evidence>
<feature type="compositionally biased region" description="Acidic residues" evidence="1">
    <location>
        <begin position="205"/>
        <end position="214"/>
    </location>
</feature>
<reference evidence="2 3" key="1">
    <citation type="submission" date="2016-07" db="EMBL/GenBank/DDBJ databases">
        <title>Pervasive Adenine N6-methylation of Active Genes in Fungi.</title>
        <authorList>
            <consortium name="DOE Joint Genome Institute"/>
            <person name="Mondo S.J."/>
            <person name="Dannebaum R.O."/>
            <person name="Kuo R.C."/>
            <person name="Labutti K."/>
            <person name="Haridas S."/>
            <person name="Kuo A."/>
            <person name="Salamov A."/>
            <person name="Ahrendt S.R."/>
            <person name="Lipzen A."/>
            <person name="Sullivan W."/>
            <person name="Andreopoulos W.B."/>
            <person name="Clum A."/>
            <person name="Lindquist E."/>
            <person name="Daum C."/>
            <person name="Ramamoorthy G.K."/>
            <person name="Gryganskyi A."/>
            <person name="Culley D."/>
            <person name="Magnuson J.K."/>
            <person name="James T.Y."/>
            <person name="O'Malley M.A."/>
            <person name="Stajich J.E."/>
            <person name="Spatafora J.W."/>
            <person name="Visel A."/>
            <person name="Grigoriev I.V."/>
        </authorList>
    </citation>
    <scope>NUCLEOTIDE SEQUENCE [LARGE SCALE GENOMIC DNA]</scope>
    <source>
        <strain evidence="2 3">NRRL 1336</strain>
    </source>
</reference>
<dbReference type="STRING" id="90262.A0A1X2IJZ1"/>
<dbReference type="EMBL" id="MCGE01000009">
    <property type="protein sequence ID" value="ORZ17874.1"/>
    <property type="molecule type" value="Genomic_DNA"/>
</dbReference>
<feature type="region of interest" description="Disordered" evidence="1">
    <location>
        <begin position="337"/>
        <end position="412"/>
    </location>
</feature>
<comment type="caution">
    <text evidence="2">The sequence shown here is derived from an EMBL/GenBank/DDBJ whole genome shotgun (WGS) entry which is preliminary data.</text>
</comment>
<name>A0A1X2IJZ1_9FUNG</name>
<protein>
    <submittedName>
        <fullName evidence="2">Uncharacterized protein</fullName>
    </submittedName>
</protein>
<accession>A0A1X2IJZ1</accession>
<dbReference type="AlphaFoldDB" id="A0A1X2IJZ1"/>
<feature type="compositionally biased region" description="Low complexity" evidence="1">
    <location>
        <begin position="389"/>
        <end position="411"/>
    </location>
</feature>
<feature type="compositionally biased region" description="Polar residues" evidence="1">
    <location>
        <begin position="362"/>
        <end position="374"/>
    </location>
</feature>
<sequence length="611" mass="69032">MVHYYPKNSWDRVDFDTRYQRRQHAKLQQHYETPRRRSISKSHSRQPPSPILPPESQYAWPYYFEDEQDIYEPPLSYWESHETMPDDLMLDDYYMDAAPGPHWSFSTRLPQRRRSLASTKIQQQPDYYYDWIDDDGDNGNEDDDMYLFNEDEQILARQSNEYHQNRNGSGRYADFMTPSLSRSVTSRRRSLGSSHQRHQPTWDSDYGDYSDEEDFQHHQHHHPQDNKNHSPPWINSPVMGSSSPESSSPHPSSVLHQPSRHSRMEQGPLLSIDTQQQLGPPLLPTSFYGQAPTSILPMPQPMMPPPPAPPSFLPHHQHQHALNYGFPTMPSVMPGPPPFNPMMMPQPHYLPPLSDSTLPSSEKATAITSPTVAPSSDDAKSPQSAPDLTTTNSNTASPVNASSSSSATAASGENGLMPLARSLSLGTSQPLRAKPRRRSLFGSLFGHAGSEHQQQQALPSSSPSLIPVHELTKDSLTRKQSISLEKKAKALSQRSYIWCYRIKPSLVHQQKNYGDVDATSCWIAMVPRNQTKLDPYLCFYQPSAVVKGLIRTENLPTLLTLDKEPKLTGSITAMPQAKVARVYPSMFSSSNYIELVIDCLPADSQFVVRSD</sequence>
<dbReference type="OrthoDB" id="2290286at2759"/>
<feature type="compositionally biased region" description="Low complexity" evidence="1">
    <location>
        <begin position="236"/>
        <end position="257"/>
    </location>
</feature>
<proteinExistence type="predicted"/>
<feature type="compositionally biased region" description="Low complexity" evidence="1">
    <location>
        <begin position="341"/>
        <end position="361"/>
    </location>
</feature>
<evidence type="ECO:0000313" key="2">
    <source>
        <dbReference type="EMBL" id="ORZ17874.1"/>
    </source>
</evidence>
<keyword evidence="3" id="KW-1185">Reference proteome</keyword>
<feature type="region of interest" description="Disordered" evidence="1">
    <location>
        <begin position="161"/>
        <end position="298"/>
    </location>
</feature>
<dbReference type="Proteomes" id="UP000193560">
    <property type="component" value="Unassembled WGS sequence"/>
</dbReference>
<feature type="compositionally biased region" description="Basic residues" evidence="1">
    <location>
        <begin position="185"/>
        <end position="198"/>
    </location>
</feature>
<evidence type="ECO:0000313" key="3">
    <source>
        <dbReference type="Proteomes" id="UP000193560"/>
    </source>
</evidence>
<feature type="region of interest" description="Disordered" evidence="1">
    <location>
        <begin position="22"/>
        <end position="53"/>
    </location>
</feature>
<gene>
    <name evidence="2" type="ORF">BCR42DRAFT_412682</name>
</gene>
<organism evidence="2 3">
    <name type="scientific">Absidia repens</name>
    <dbReference type="NCBI Taxonomy" id="90262"/>
    <lineage>
        <taxon>Eukaryota</taxon>
        <taxon>Fungi</taxon>
        <taxon>Fungi incertae sedis</taxon>
        <taxon>Mucoromycota</taxon>
        <taxon>Mucoromycotina</taxon>
        <taxon>Mucoromycetes</taxon>
        <taxon>Mucorales</taxon>
        <taxon>Cunninghamellaceae</taxon>
        <taxon>Absidia</taxon>
    </lineage>
</organism>